<feature type="transmembrane region" description="Helical" evidence="1">
    <location>
        <begin position="12"/>
        <end position="32"/>
    </location>
</feature>
<dbReference type="InterPro" id="IPR014756">
    <property type="entry name" value="Ig_E-set"/>
</dbReference>
<keyword evidence="1" id="KW-0472">Membrane</keyword>
<dbReference type="Gene3D" id="2.60.40.10">
    <property type="entry name" value="Immunoglobulins"/>
    <property type="match status" value="1"/>
</dbReference>
<dbReference type="EMBL" id="MFUG01000007">
    <property type="protein sequence ID" value="OGI76212.1"/>
    <property type="molecule type" value="Genomic_DNA"/>
</dbReference>
<feature type="domain" description="IPT/TIG" evidence="2">
    <location>
        <begin position="61"/>
        <end position="139"/>
    </location>
</feature>
<evidence type="ECO:0000256" key="1">
    <source>
        <dbReference type="SAM" id="Phobius"/>
    </source>
</evidence>
<dbReference type="AlphaFoldDB" id="A0A1F6W327"/>
<gene>
    <name evidence="3" type="ORF">A3C67_03280</name>
</gene>
<dbReference type="STRING" id="1801756.A3C67_03280"/>
<dbReference type="SUPFAM" id="SSF81296">
    <property type="entry name" value="E set domains"/>
    <property type="match status" value="1"/>
</dbReference>
<comment type="caution">
    <text evidence="3">The sequence shown here is derived from an EMBL/GenBank/DDBJ whole genome shotgun (WGS) entry which is preliminary data.</text>
</comment>
<protein>
    <recommendedName>
        <fullName evidence="2">IPT/TIG domain-containing protein</fullName>
    </recommendedName>
</protein>
<dbReference type="Pfam" id="PF01833">
    <property type="entry name" value="TIG"/>
    <property type="match status" value="1"/>
</dbReference>
<proteinExistence type="predicted"/>
<organism evidence="3 4">
    <name type="scientific">Candidatus Nomurabacteria bacterium RIFCSPHIGHO2_02_FULL_42_19</name>
    <dbReference type="NCBI Taxonomy" id="1801756"/>
    <lineage>
        <taxon>Bacteria</taxon>
        <taxon>Candidatus Nomuraibacteriota</taxon>
    </lineage>
</organism>
<evidence type="ECO:0000313" key="3">
    <source>
        <dbReference type="EMBL" id="OGI76212.1"/>
    </source>
</evidence>
<reference evidence="3 4" key="1">
    <citation type="journal article" date="2016" name="Nat. Commun.">
        <title>Thousands of microbial genomes shed light on interconnected biogeochemical processes in an aquifer system.</title>
        <authorList>
            <person name="Anantharaman K."/>
            <person name="Brown C.T."/>
            <person name="Hug L.A."/>
            <person name="Sharon I."/>
            <person name="Castelle C.J."/>
            <person name="Probst A.J."/>
            <person name="Thomas B.C."/>
            <person name="Singh A."/>
            <person name="Wilkins M.J."/>
            <person name="Karaoz U."/>
            <person name="Brodie E.L."/>
            <person name="Williams K.H."/>
            <person name="Hubbard S.S."/>
            <person name="Banfield J.F."/>
        </authorList>
    </citation>
    <scope>NUCLEOTIDE SEQUENCE [LARGE SCALE GENOMIC DNA]</scope>
</reference>
<feature type="transmembrane region" description="Helical" evidence="1">
    <location>
        <begin position="201"/>
        <end position="218"/>
    </location>
</feature>
<accession>A0A1F6W327</accession>
<evidence type="ECO:0000259" key="2">
    <source>
        <dbReference type="Pfam" id="PF01833"/>
    </source>
</evidence>
<evidence type="ECO:0000313" key="4">
    <source>
        <dbReference type="Proteomes" id="UP000179275"/>
    </source>
</evidence>
<keyword evidence="1" id="KW-0812">Transmembrane</keyword>
<dbReference type="Proteomes" id="UP000179275">
    <property type="component" value="Unassembled WGS sequence"/>
</dbReference>
<dbReference type="InterPro" id="IPR013783">
    <property type="entry name" value="Ig-like_fold"/>
</dbReference>
<dbReference type="InterPro" id="IPR002909">
    <property type="entry name" value="IPT_dom"/>
</dbReference>
<name>A0A1F6W327_9BACT</name>
<keyword evidence="1" id="KW-1133">Transmembrane helix</keyword>
<sequence length="236" mass="25555">MSNIINKRIRNGLILSLSILVILTFGLITIPVETNAYDTGYQLRTKLSSSNSKPTVYNDRPIIDSLNPNPVVLGSGRTSIVVNGQNFVYGAVAKLNGSDRTTTFFNENRIEFELIDTDTSFLGSYVVTVDNPGPGGGLSNGYVLNIRNELAIVRTVSTAGSVAGASTNKPSTTKTAKPTEDFSDLTANAIFGTDTFMPSGLIQWLILAIFILIIIILARKFFGLEDKYHATPLKQS</sequence>